<sequence length="270" mass="30080">MEKNFTEGYARRVPSEEIQQKPSKYFLPQFGVPKMAGRPELRLVFDAAAKSYGKCLNDFISSGPALQNPLPAVLIRFREGAIAWSADIGAMFSRIRLKEKDQPYHRFLWPEEDGTISTCEITRVTFGVTCSPYVAIRTTWRAADDAGPGMEEAAEAVRRNIYVDDYLDSTRDLADAARRAEAVRNVLADGDFHLGHWASNDSKLLEMVQPQVAPNNSSKDLAHHLGADDPEMVLGIIWRPSSDRLSFRFVAISPSLFLNVAARQLASGFS</sequence>
<dbReference type="EMBL" id="CAKKLH010000071">
    <property type="protein sequence ID" value="CAH0102046.1"/>
    <property type="molecule type" value="Genomic_DNA"/>
</dbReference>
<evidence type="ECO:0000313" key="1">
    <source>
        <dbReference type="EMBL" id="CAH0102046.1"/>
    </source>
</evidence>
<reference evidence="1" key="1">
    <citation type="submission" date="2021-11" db="EMBL/GenBank/DDBJ databases">
        <authorList>
            <person name="Schell T."/>
        </authorList>
    </citation>
    <scope>NUCLEOTIDE SEQUENCE</scope>
    <source>
        <strain evidence="1">M5</strain>
    </source>
</reference>
<organism evidence="1 2">
    <name type="scientific">Daphnia galeata</name>
    <dbReference type="NCBI Taxonomy" id="27404"/>
    <lineage>
        <taxon>Eukaryota</taxon>
        <taxon>Metazoa</taxon>
        <taxon>Ecdysozoa</taxon>
        <taxon>Arthropoda</taxon>
        <taxon>Crustacea</taxon>
        <taxon>Branchiopoda</taxon>
        <taxon>Diplostraca</taxon>
        <taxon>Cladocera</taxon>
        <taxon>Anomopoda</taxon>
        <taxon>Daphniidae</taxon>
        <taxon>Daphnia</taxon>
    </lineage>
</organism>
<gene>
    <name evidence="1" type="ORF">DGAL_LOCUS4423</name>
</gene>
<dbReference type="SUPFAM" id="SSF56672">
    <property type="entry name" value="DNA/RNA polymerases"/>
    <property type="match status" value="1"/>
</dbReference>
<dbReference type="InterPro" id="IPR043502">
    <property type="entry name" value="DNA/RNA_pol_sf"/>
</dbReference>
<dbReference type="PANTHER" id="PTHR47331:SF4">
    <property type="entry name" value="PEPTIDASE S1 DOMAIN-CONTAINING PROTEIN"/>
    <property type="match status" value="1"/>
</dbReference>
<protein>
    <submittedName>
        <fullName evidence="1">Uncharacterized protein</fullName>
    </submittedName>
</protein>
<keyword evidence="2" id="KW-1185">Reference proteome</keyword>
<proteinExistence type="predicted"/>
<comment type="caution">
    <text evidence="1">The sequence shown here is derived from an EMBL/GenBank/DDBJ whole genome shotgun (WGS) entry which is preliminary data.</text>
</comment>
<name>A0A8J2WCV2_9CRUS</name>
<dbReference type="GO" id="GO:0071897">
    <property type="term" value="P:DNA biosynthetic process"/>
    <property type="evidence" value="ECO:0007669"/>
    <property type="project" value="UniProtKB-ARBA"/>
</dbReference>
<accession>A0A8J2WCV2</accession>
<dbReference type="AlphaFoldDB" id="A0A8J2WCV2"/>
<dbReference type="OrthoDB" id="6375653at2759"/>
<dbReference type="PANTHER" id="PTHR47331">
    <property type="entry name" value="PHD-TYPE DOMAIN-CONTAINING PROTEIN"/>
    <property type="match status" value="1"/>
</dbReference>
<dbReference type="Proteomes" id="UP000789390">
    <property type="component" value="Unassembled WGS sequence"/>
</dbReference>
<evidence type="ECO:0000313" key="2">
    <source>
        <dbReference type="Proteomes" id="UP000789390"/>
    </source>
</evidence>